<accession>A0A9N7VK35</accession>
<organism evidence="2 3">
    <name type="scientific">Pleuronectes platessa</name>
    <name type="common">European plaice</name>
    <dbReference type="NCBI Taxonomy" id="8262"/>
    <lineage>
        <taxon>Eukaryota</taxon>
        <taxon>Metazoa</taxon>
        <taxon>Chordata</taxon>
        <taxon>Craniata</taxon>
        <taxon>Vertebrata</taxon>
        <taxon>Euteleostomi</taxon>
        <taxon>Actinopterygii</taxon>
        <taxon>Neopterygii</taxon>
        <taxon>Teleostei</taxon>
        <taxon>Neoteleostei</taxon>
        <taxon>Acanthomorphata</taxon>
        <taxon>Carangaria</taxon>
        <taxon>Pleuronectiformes</taxon>
        <taxon>Pleuronectoidei</taxon>
        <taxon>Pleuronectidae</taxon>
        <taxon>Pleuronectes</taxon>
    </lineage>
</organism>
<feature type="region of interest" description="Disordered" evidence="1">
    <location>
        <begin position="1"/>
        <end position="20"/>
    </location>
</feature>
<dbReference type="EMBL" id="CADEAL010004072">
    <property type="protein sequence ID" value="CAB1450984.1"/>
    <property type="molecule type" value="Genomic_DNA"/>
</dbReference>
<sequence length="159" mass="17557">MCLCHSPGSERHADTTPDGFRSVAITTSPLTHHARRLPCHATTVVELLACLPHCPWMADVRLPAPSPPKDEEPPGRYLFSRGFVSSTRMESESGQCGRVQESHSDLMEPVSNCYMEAASPRQMTASSANPQKHPIYGRGTKPGGLHRNMTLVHLEQRRC</sequence>
<keyword evidence="3" id="KW-1185">Reference proteome</keyword>
<evidence type="ECO:0000313" key="3">
    <source>
        <dbReference type="Proteomes" id="UP001153269"/>
    </source>
</evidence>
<gene>
    <name evidence="2" type="ORF">PLEPLA_LOCUS38676</name>
</gene>
<feature type="region of interest" description="Disordered" evidence="1">
    <location>
        <begin position="125"/>
        <end position="146"/>
    </location>
</feature>
<protein>
    <submittedName>
        <fullName evidence="2">Uncharacterized protein</fullName>
    </submittedName>
</protein>
<evidence type="ECO:0000256" key="1">
    <source>
        <dbReference type="SAM" id="MobiDB-lite"/>
    </source>
</evidence>
<proteinExistence type="predicted"/>
<evidence type="ECO:0000313" key="2">
    <source>
        <dbReference type="EMBL" id="CAB1450984.1"/>
    </source>
</evidence>
<name>A0A9N7VK35_PLEPL</name>
<dbReference type="Proteomes" id="UP001153269">
    <property type="component" value="Unassembled WGS sequence"/>
</dbReference>
<reference evidence="2" key="1">
    <citation type="submission" date="2020-03" db="EMBL/GenBank/DDBJ databases">
        <authorList>
            <person name="Weist P."/>
        </authorList>
    </citation>
    <scope>NUCLEOTIDE SEQUENCE</scope>
</reference>
<comment type="caution">
    <text evidence="2">The sequence shown here is derived from an EMBL/GenBank/DDBJ whole genome shotgun (WGS) entry which is preliminary data.</text>
</comment>
<dbReference type="AlphaFoldDB" id="A0A9N7VK35"/>